<protein>
    <recommendedName>
        <fullName evidence="4">Secreted protein</fullName>
    </recommendedName>
</protein>
<dbReference type="EMBL" id="MCBS01019540">
    <property type="protein sequence ID" value="RKF80251.1"/>
    <property type="molecule type" value="Genomic_DNA"/>
</dbReference>
<feature type="chain" id="PRO_5019122828" description="Secreted protein" evidence="1">
    <location>
        <begin position="18"/>
        <end position="104"/>
    </location>
</feature>
<reference evidence="2 3" key="1">
    <citation type="journal article" date="2018" name="BMC Genomics">
        <title>Comparative genome analyses reveal sequence features reflecting distinct modes of host-adaptation between dicot and monocot powdery mildew.</title>
        <authorList>
            <person name="Wu Y."/>
            <person name="Ma X."/>
            <person name="Pan Z."/>
            <person name="Kale S.D."/>
            <person name="Song Y."/>
            <person name="King H."/>
            <person name="Zhang Q."/>
            <person name="Presley C."/>
            <person name="Deng X."/>
            <person name="Wei C.I."/>
            <person name="Xiao S."/>
        </authorList>
    </citation>
    <scope>NUCLEOTIDE SEQUENCE [LARGE SCALE GENOMIC DNA]</scope>
    <source>
        <strain evidence="2">UMSG1</strain>
    </source>
</reference>
<evidence type="ECO:0000313" key="3">
    <source>
        <dbReference type="Proteomes" id="UP000285326"/>
    </source>
</evidence>
<dbReference type="AlphaFoldDB" id="A0A420J0E5"/>
<evidence type="ECO:0008006" key="4">
    <source>
        <dbReference type="Google" id="ProtNLM"/>
    </source>
</evidence>
<sequence>MKLAIIVIAQLVSLVTAEPAIYSTCQKLTCSPFKASDGSIYKNVHLCKKCSPAGTKTTESDPFERFKTHCVQVRKDNRDKGDLHVCVGSEEVRSGSPSRIRRPN</sequence>
<dbReference type="Proteomes" id="UP000285326">
    <property type="component" value="Unassembled WGS sequence"/>
</dbReference>
<comment type="caution">
    <text evidence="2">The sequence shown here is derived from an EMBL/GenBank/DDBJ whole genome shotgun (WGS) entry which is preliminary data.</text>
</comment>
<feature type="signal peptide" evidence="1">
    <location>
        <begin position="1"/>
        <end position="17"/>
    </location>
</feature>
<gene>
    <name evidence="2" type="ORF">GcM1_195020</name>
</gene>
<organism evidence="2 3">
    <name type="scientific">Golovinomyces cichoracearum</name>
    <dbReference type="NCBI Taxonomy" id="62708"/>
    <lineage>
        <taxon>Eukaryota</taxon>
        <taxon>Fungi</taxon>
        <taxon>Dikarya</taxon>
        <taxon>Ascomycota</taxon>
        <taxon>Pezizomycotina</taxon>
        <taxon>Leotiomycetes</taxon>
        <taxon>Erysiphales</taxon>
        <taxon>Erysiphaceae</taxon>
        <taxon>Golovinomyces</taxon>
    </lineage>
</organism>
<name>A0A420J0E5_9PEZI</name>
<accession>A0A420J0E5</accession>
<evidence type="ECO:0000313" key="2">
    <source>
        <dbReference type="EMBL" id="RKF80251.1"/>
    </source>
</evidence>
<evidence type="ECO:0000256" key="1">
    <source>
        <dbReference type="SAM" id="SignalP"/>
    </source>
</evidence>
<proteinExistence type="predicted"/>
<keyword evidence="1" id="KW-0732">Signal</keyword>